<feature type="region of interest" description="Disordered" evidence="1">
    <location>
        <begin position="19"/>
        <end position="42"/>
    </location>
</feature>
<dbReference type="Proteomes" id="UP000244904">
    <property type="component" value="Unassembled WGS sequence"/>
</dbReference>
<dbReference type="Pfam" id="PF21983">
    <property type="entry name" value="NikA-like"/>
    <property type="match status" value="1"/>
</dbReference>
<organism evidence="2 3">
    <name type="scientific">Pseudoprimorskyibacter insulae</name>
    <dbReference type="NCBI Taxonomy" id="1695997"/>
    <lineage>
        <taxon>Bacteria</taxon>
        <taxon>Pseudomonadati</taxon>
        <taxon>Pseudomonadota</taxon>
        <taxon>Alphaproteobacteria</taxon>
        <taxon>Rhodobacterales</taxon>
        <taxon>Paracoccaceae</taxon>
        <taxon>Pseudoprimorskyibacter</taxon>
    </lineage>
</organism>
<sequence length="164" mass="17733">MKKLPDNITDTFLRVAKGLSTQTTPPAPVQVPQPASETATAKRQATHTISLRVTDEEKAQLAHDSAGMSRSAYMRERLFGADAKPRKTRGKFPVKDYEALGRVLGLLGRSNLADDLGQLDWAIENGVVQIDAPTALAIKMACVNIAAMRADLIIALGLKTERVP</sequence>
<evidence type="ECO:0000313" key="2">
    <source>
        <dbReference type="EMBL" id="SPF81346.1"/>
    </source>
</evidence>
<dbReference type="EMBL" id="OMOJ01000008">
    <property type="protein sequence ID" value="SPF81346.1"/>
    <property type="molecule type" value="Genomic_DNA"/>
</dbReference>
<dbReference type="RefSeq" id="WP_370742131.1">
    <property type="nucleotide sequence ID" value="NZ_OMOJ01000008.1"/>
</dbReference>
<reference evidence="3" key="1">
    <citation type="submission" date="2018-03" db="EMBL/GenBank/DDBJ databases">
        <authorList>
            <person name="Rodrigo-Torres L."/>
            <person name="Arahal R. D."/>
            <person name="Lucena T."/>
        </authorList>
    </citation>
    <scope>NUCLEOTIDE SEQUENCE [LARGE SCALE GENOMIC DNA]</scope>
    <source>
        <strain evidence="3">CECT 8871</strain>
    </source>
</reference>
<evidence type="ECO:0000256" key="1">
    <source>
        <dbReference type="SAM" id="MobiDB-lite"/>
    </source>
</evidence>
<accession>A0A2R8AZ91</accession>
<name>A0A2R8AZ91_9RHOB</name>
<gene>
    <name evidence="2" type="ORF">PRI8871_03169</name>
</gene>
<dbReference type="InterPro" id="IPR053842">
    <property type="entry name" value="NikA-like"/>
</dbReference>
<protein>
    <submittedName>
        <fullName evidence="2">Uncharacterized protein</fullName>
    </submittedName>
</protein>
<proteinExistence type="predicted"/>
<keyword evidence="3" id="KW-1185">Reference proteome</keyword>
<evidence type="ECO:0000313" key="3">
    <source>
        <dbReference type="Proteomes" id="UP000244904"/>
    </source>
</evidence>
<dbReference type="AlphaFoldDB" id="A0A2R8AZ91"/>